<accession>A0A0G0J9G6</accession>
<proteinExistence type="predicted"/>
<dbReference type="AlphaFoldDB" id="A0A0G0J9G6"/>
<protein>
    <submittedName>
        <fullName evidence="1">Toxin-antitoxin system, toxin component, RelE family</fullName>
    </submittedName>
</protein>
<dbReference type="InterPro" id="IPR009241">
    <property type="entry name" value="HigB-like"/>
</dbReference>
<gene>
    <name evidence="1" type="ORF">US86_C0024G0006</name>
</gene>
<comment type="caution">
    <text evidence="1">The sequence shown here is derived from an EMBL/GenBank/DDBJ whole genome shotgun (WGS) entry which is preliminary data.</text>
</comment>
<name>A0A0G0J9G6_9BACT</name>
<evidence type="ECO:0000313" key="1">
    <source>
        <dbReference type="EMBL" id="KKQ64213.1"/>
    </source>
</evidence>
<organism evidence="1 2">
    <name type="scientific">Candidatus Daviesbacteria bacterium GW2011_GWA2_38_24</name>
    <dbReference type="NCBI Taxonomy" id="1618422"/>
    <lineage>
        <taxon>Bacteria</taxon>
        <taxon>Candidatus Daviesiibacteriota</taxon>
    </lineage>
</organism>
<evidence type="ECO:0000313" key="2">
    <source>
        <dbReference type="Proteomes" id="UP000034235"/>
    </source>
</evidence>
<dbReference type="Pfam" id="PF05973">
    <property type="entry name" value="Gp49"/>
    <property type="match status" value="1"/>
</dbReference>
<dbReference type="EMBL" id="LBUP01000024">
    <property type="protein sequence ID" value="KKQ64213.1"/>
    <property type="molecule type" value="Genomic_DNA"/>
</dbReference>
<reference evidence="1 2" key="1">
    <citation type="journal article" date="2015" name="Nature">
        <title>rRNA introns, odd ribosomes, and small enigmatic genomes across a large radiation of phyla.</title>
        <authorList>
            <person name="Brown C.T."/>
            <person name="Hug L.A."/>
            <person name="Thomas B.C."/>
            <person name="Sharon I."/>
            <person name="Castelle C.J."/>
            <person name="Singh A."/>
            <person name="Wilkins M.J."/>
            <person name="Williams K.H."/>
            <person name="Banfield J.F."/>
        </authorList>
    </citation>
    <scope>NUCLEOTIDE SEQUENCE [LARGE SCALE GENOMIC DNA]</scope>
</reference>
<sequence>MIAKIQYFISSSGDNPIKDFINSLENKQKIKVFHIFKLIIEYGINSIPQHIKKLAGTPLWEIRILGKDNIRILYIIFRRETVLLLHGFIKKTQKTNPKEINVAIKRYRQWFLTNDIF</sequence>
<dbReference type="Proteomes" id="UP000034235">
    <property type="component" value="Unassembled WGS sequence"/>
</dbReference>